<dbReference type="GO" id="GO:0016810">
    <property type="term" value="F:hydrolase activity, acting on carbon-nitrogen (but not peptide) bonds"/>
    <property type="evidence" value="ECO:0007669"/>
    <property type="project" value="InterPro"/>
</dbReference>
<reference evidence="3" key="2">
    <citation type="submission" date="2016-01" db="EMBL/GenBank/DDBJ databases">
        <title>Complete genome sequence of Agromyces aureus AR33T and comparison with related organisms.</title>
        <authorList>
            <person name="Corretto E."/>
            <person name="Antonielli L."/>
            <person name="Sessitsch A."/>
            <person name="Brader G."/>
        </authorList>
    </citation>
    <scope>NUCLEOTIDE SEQUENCE [LARGE SCALE GENOMIC DNA]</scope>
    <source>
        <strain evidence="3">AR33</strain>
    </source>
</reference>
<feature type="domain" description="Amidohydrolase 3" evidence="1">
    <location>
        <begin position="61"/>
        <end position="519"/>
    </location>
</feature>
<evidence type="ECO:0000313" key="2">
    <source>
        <dbReference type="EMBL" id="ANJ26253.1"/>
    </source>
</evidence>
<dbReference type="AlphaFoldDB" id="A0A191WDH6"/>
<dbReference type="InterPro" id="IPR011059">
    <property type="entry name" value="Metal-dep_hydrolase_composite"/>
</dbReference>
<accession>A0A191WDH6</accession>
<dbReference type="Pfam" id="PF07969">
    <property type="entry name" value="Amidohydro_3"/>
    <property type="match status" value="1"/>
</dbReference>
<dbReference type="PANTHER" id="PTHR11647">
    <property type="entry name" value="HYDRANTOINASE/DIHYDROPYRIMIDINASE FAMILY MEMBER"/>
    <property type="match status" value="1"/>
</dbReference>
<dbReference type="STRING" id="453304.ATC03_05475"/>
<dbReference type="RefSeq" id="WP_227820239.1">
    <property type="nucleotide sequence ID" value="NZ_CP013979.1"/>
</dbReference>
<dbReference type="InterPro" id="IPR032466">
    <property type="entry name" value="Metal_Hydrolase"/>
</dbReference>
<keyword evidence="3" id="KW-1185">Reference proteome</keyword>
<dbReference type="Proteomes" id="UP000078437">
    <property type="component" value="Chromosome"/>
</dbReference>
<protein>
    <submittedName>
        <fullName evidence="2">N-acyl-D-aspartate/D-glutamate deacylase</fullName>
    </submittedName>
</protein>
<evidence type="ECO:0000313" key="3">
    <source>
        <dbReference type="Proteomes" id="UP000078437"/>
    </source>
</evidence>
<gene>
    <name evidence="2" type="ORF">ATC03_05475</name>
</gene>
<reference evidence="2 3" key="1">
    <citation type="journal article" date="2016" name="Int. J. Syst. Evol. Microbiol.">
        <title>Agromyces aureus sp. nov., isolated from the rhizosphere of Salix caprea L. grown in a heavy-metal-contaminated soil.</title>
        <authorList>
            <person name="Corretto E."/>
            <person name="Antonielli L."/>
            <person name="Sessitsch A."/>
            <person name="Compant S."/>
            <person name="Gorfer M."/>
            <person name="Kuffner M."/>
            <person name="Brader G."/>
        </authorList>
    </citation>
    <scope>NUCLEOTIDE SEQUENCE [LARGE SCALE GENOMIC DNA]</scope>
    <source>
        <strain evidence="2 3">AR33</strain>
    </source>
</reference>
<proteinExistence type="predicted"/>
<dbReference type="KEGG" id="agy:ATC03_05475"/>
<dbReference type="InterPro" id="IPR013108">
    <property type="entry name" value="Amidohydro_3"/>
</dbReference>
<dbReference type="PANTHER" id="PTHR11647:SF1">
    <property type="entry name" value="COLLAPSIN RESPONSE MEDIATOR PROTEIN"/>
    <property type="match status" value="1"/>
</dbReference>
<evidence type="ECO:0000259" key="1">
    <source>
        <dbReference type="Pfam" id="PF07969"/>
    </source>
</evidence>
<name>A0A191WDH6_9MICO</name>
<dbReference type="InterPro" id="IPR050378">
    <property type="entry name" value="Metallo-dep_Hydrolases_sf"/>
</dbReference>
<dbReference type="SUPFAM" id="SSF51338">
    <property type="entry name" value="Composite domain of metallo-dependent hydrolases"/>
    <property type="match status" value="2"/>
</dbReference>
<sequence>MTGVPMTAAARVIRDVAVVDGDSGAGAELAEPVDVVIEGEHIARIEARGTTADADVDVDHVIDGVGRLLLPGFIDAHAHADGLLFDPDVQLALLRQGVTTVIGGQDGVSYAPGDGAYASEYFAAINGPHPGYRGGGIRELLASYDGTTAVNQALLVPGGTVRREICGRSTQAANPAELAAMIALVAEGLADGAVGLSTGLDYVPGAFASTDELACLAEPVATAGGVYVSHMRGGYESGSQAGIDEIRAIAQHSGVAVHVSHFHAEPHLVHGLMAGLSASGVDASFDAYPYTRGCSILAMPVLPASITVRPTAEVLALLADPGERARLLDEWFPSIVDYPSLGPDWPEQLALAHIAAPEFAWAHGLTIGAAAARAGTTPAEFTLDVLAASRLEVNVVMAVRYARSDADLASILAHRRAMGGSDGIFVGAHPHPRARGSFARYLRSLVVDHGAMSWADAAALVSTRAADRFGLGARGRVRAGAVADLVLVDPARVADRATYDAPLHLAEGIDDVLVAGVPVLAGGLLTGATPGRGIRRSNRPEA</sequence>
<dbReference type="Gene3D" id="3.20.20.140">
    <property type="entry name" value="Metal-dependent hydrolases"/>
    <property type="match status" value="2"/>
</dbReference>
<dbReference type="SUPFAM" id="SSF51556">
    <property type="entry name" value="Metallo-dependent hydrolases"/>
    <property type="match status" value="1"/>
</dbReference>
<dbReference type="EMBL" id="CP013979">
    <property type="protein sequence ID" value="ANJ26253.1"/>
    <property type="molecule type" value="Genomic_DNA"/>
</dbReference>
<organism evidence="2 3">
    <name type="scientific">Agromyces aureus</name>
    <dbReference type="NCBI Taxonomy" id="453304"/>
    <lineage>
        <taxon>Bacteria</taxon>
        <taxon>Bacillati</taxon>
        <taxon>Actinomycetota</taxon>
        <taxon>Actinomycetes</taxon>
        <taxon>Micrococcales</taxon>
        <taxon>Microbacteriaceae</taxon>
        <taxon>Agromyces</taxon>
    </lineage>
</organism>